<evidence type="ECO:0000313" key="2">
    <source>
        <dbReference type="EMBL" id="KAG1794266.1"/>
    </source>
</evidence>
<proteinExistence type="predicted"/>
<dbReference type="AlphaFoldDB" id="A0A9P7ASN2"/>
<protein>
    <submittedName>
        <fullName evidence="2">Uncharacterized protein</fullName>
    </submittedName>
</protein>
<dbReference type="OrthoDB" id="2691788at2759"/>
<reference evidence="2" key="1">
    <citation type="journal article" date="2020" name="New Phytol.">
        <title>Comparative genomics reveals dynamic genome evolution in host specialist ectomycorrhizal fungi.</title>
        <authorList>
            <person name="Lofgren L.A."/>
            <person name="Nguyen N.H."/>
            <person name="Vilgalys R."/>
            <person name="Ruytinx J."/>
            <person name="Liao H.L."/>
            <person name="Branco S."/>
            <person name="Kuo A."/>
            <person name="LaButti K."/>
            <person name="Lipzen A."/>
            <person name="Andreopoulos W."/>
            <person name="Pangilinan J."/>
            <person name="Riley R."/>
            <person name="Hundley H."/>
            <person name="Na H."/>
            <person name="Barry K."/>
            <person name="Grigoriev I.V."/>
            <person name="Stajich J.E."/>
            <person name="Kennedy P.G."/>
        </authorList>
    </citation>
    <scope>NUCLEOTIDE SEQUENCE</scope>
    <source>
        <strain evidence="2">MN1</strain>
    </source>
</reference>
<sequence length="125" mass="13430">MLSLSIPSDEEEKARSQRAKKPRTRKPSWSLVASSGVHTRRTLPVLASTQITTTSPASSSLLDNDNEFSMVSVETAAATVSLSTPALPVSVPKAKPKAKKKDPGTEDEAKVHPPQPRAKPFDVRS</sequence>
<keyword evidence="3" id="KW-1185">Reference proteome</keyword>
<feature type="compositionally biased region" description="Basic and acidic residues" evidence="1">
    <location>
        <begin position="101"/>
        <end position="111"/>
    </location>
</feature>
<feature type="region of interest" description="Disordered" evidence="1">
    <location>
        <begin position="88"/>
        <end position="125"/>
    </location>
</feature>
<accession>A0A9P7ASN2</accession>
<dbReference type="Proteomes" id="UP000807769">
    <property type="component" value="Unassembled WGS sequence"/>
</dbReference>
<evidence type="ECO:0000256" key="1">
    <source>
        <dbReference type="SAM" id="MobiDB-lite"/>
    </source>
</evidence>
<dbReference type="RefSeq" id="XP_041185097.1">
    <property type="nucleotide sequence ID" value="XM_041341449.1"/>
</dbReference>
<name>A0A9P7ASN2_9AGAM</name>
<dbReference type="EMBL" id="JABBWG010000391">
    <property type="protein sequence ID" value="KAG1794266.1"/>
    <property type="molecule type" value="Genomic_DNA"/>
</dbReference>
<feature type="compositionally biased region" description="Basic residues" evidence="1">
    <location>
        <begin position="16"/>
        <end position="26"/>
    </location>
</feature>
<comment type="caution">
    <text evidence="2">The sequence shown here is derived from an EMBL/GenBank/DDBJ whole genome shotgun (WGS) entry which is preliminary data.</text>
</comment>
<gene>
    <name evidence="2" type="ORF">BJ212DRAFT_1490140</name>
</gene>
<organism evidence="2 3">
    <name type="scientific">Suillus subaureus</name>
    <dbReference type="NCBI Taxonomy" id="48587"/>
    <lineage>
        <taxon>Eukaryota</taxon>
        <taxon>Fungi</taxon>
        <taxon>Dikarya</taxon>
        <taxon>Basidiomycota</taxon>
        <taxon>Agaricomycotina</taxon>
        <taxon>Agaricomycetes</taxon>
        <taxon>Agaricomycetidae</taxon>
        <taxon>Boletales</taxon>
        <taxon>Suillineae</taxon>
        <taxon>Suillaceae</taxon>
        <taxon>Suillus</taxon>
    </lineage>
</organism>
<feature type="region of interest" description="Disordered" evidence="1">
    <location>
        <begin position="1"/>
        <end position="40"/>
    </location>
</feature>
<dbReference type="GeneID" id="64635465"/>
<evidence type="ECO:0000313" key="3">
    <source>
        <dbReference type="Proteomes" id="UP000807769"/>
    </source>
</evidence>